<accession>A0ABU8F3R1</accession>
<keyword evidence="3" id="KW-1185">Reference proteome</keyword>
<comment type="caution">
    <text evidence="2">The sequence shown here is derived from an EMBL/GenBank/DDBJ whole genome shotgun (WGS) entry which is preliminary data.</text>
</comment>
<dbReference type="RefSeq" id="WP_336497209.1">
    <property type="nucleotide sequence ID" value="NZ_JBAWSY010000004.1"/>
</dbReference>
<protein>
    <recommendedName>
        <fullName evidence="4">DUF4083 domain-containing protein</fullName>
    </recommendedName>
</protein>
<dbReference type="EMBL" id="JBAWSY010000004">
    <property type="protein sequence ID" value="MEI4769656.1"/>
    <property type="molecule type" value="Genomic_DNA"/>
</dbReference>
<feature type="transmembrane region" description="Helical" evidence="1">
    <location>
        <begin position="6"/>
        <end position="25"/>
    </location>
</feature>
<reference evidence="2 3" key="1">
    <citation type="submission" date="2024-01" db="EMBL/GenBank/DDBJ databases">
        <title>Seven novel Bacillus-like species.</title>
        <authorList>
            <person name="Liu G."/>
        </authorList>
    </citation>
    <scope>NUCLEOTIDE SEQUENCE [LARGE SCALE GENOMIC DNA]</scope>
    <source>
        <strain evidence="2 3">FJAT-51614</strain>
    </source>
</reference>
<evidence type="ECO:0008006" key="4">
    <source>
        <dbReference type="Google" id="ProtNLM"/>
    </source>
</evidence>
<keyword evidence="1" id="KW-1133">Transmembrane helix</keyword>
<name>A0ABU8F3R1_9BACI</name>
<evidence type="ECO:0000313" key="3">
    <source>
        <dbReference type="Proteomes" id="UP001364890"/>
    </source>
</evidence>
<evidence type="ECO:0000313" key="2">
    <source>
        <dbReference type="EMBL" id="MEI4769656.1"/>
    </source>
</evidence>
<evidence type="ECO:0000256" key="1">
    <source>
        <dbReference type="SAM" id="Phobius"/>
    </source>
</evidence>
<gene>
    <name evidence="2" type="ORF">WAX74_08345</name>
</gene>
<proteinExistence type="predicted"/>
<dbReference type="Proteomes" id="UP001364890">
    <property type="component" value="Unassembled WGS sequence"/>
</dbReference>
<organism evidence="2 3">
    <name type="scientific">Psychrobacillus mangrovi</name>
    <dbReference type="NCBI Taxonomy" id="3117745"/>
    <lineage>
        <taxon>Bacteria</taxon>
        <taxon>Bacillati</taxon>
        <taxon>Bacillota</taxon>
        <taxon>Bacilli</taxon>
        <taxon>Bacillales</taxon>
        <taxon>Bacillaceae</taxon>
        <taxon>Psychrobacillus</taxon>
    </lineage>
</organism>
<keyword evidence="1" id="KW-0472">Membrane</keyword>
<sequence>MLGLFLLFFVILLMLLFVVASFIIFKQQKMGDKVENELEHIRESIIHLKDKKE</sequence>
<keyword evidence="1" id="KW-0812">Transmembrane</keyword>